<keyword evidence="4" id="KW-1185">Reference proteome</keyword>
<keyword evidence="2" id="KW-0378">Hydrolase</keyword>
<dbReference type="GO" id="GO:0004531">
    <property type="term" value="F:deoxyribonuclease II activity"/>
    <property type="evidence" value="ECO:0007669"/>
    <property type="project" value="InterPro"/>
</dbReference>
<evidence type="ECO:0000256" key="1">
    <source>
        <dbReference type="ARBA" id="ARBA00007527"/>
    </source>
</evidence>
<protein>
    <submittedName>
        <fullName evidence="3">Uncharacterized protein</fullName>
    </submittedName>
</protein>
<dbReference type="AlphaFoldDB" id="A0A0C2DG99"/>
<organism evidence="3 4">
    <name type="scientific">Ancylostoma duodenale</name>
    <dbReference type="NCBI Taxonomy" id="51022"/>
    <lineage>
        <taxon>Eukaryota</taxon>
        <taxon>Metazoa</taxon>
        <taxon>Ecdysozoa</taxon>
        <taxon>Nematoda</taxon>
        <taxon>Chromadorea</taxon>
        <taxon>Rhabditida</taxon>
        <taxon>Rhabditina</taxon>
        <taxon>Rhabditomorpha</taxon>
        <taxon>Strongyloidea</taxon>
        <taxon>Ancylostomatidae</taxon>
        <taxon>Ancylostomatinae</taxon>
        <taxon>Ancylostoma</taxon>
    </lineage>
</organism>
<evidence type="ECO:0000313" key="4">
    <source>
        <dbReference type="Proteomes" id="UP000054047"/>
    </source>
</evidence>
<dbReference type="OrthoDB" id="10261598at2759"/>
<accession>A0A0C2DG99</accession>
<dbReference type="Pfam" id="PF03265">
    <property type="entry name" value="DNase_II"/>
    <property type="match status" value="1"/>
</dbReference>
<comment type="similarity">
    <text evidence="1">Belongs to the DNase II family.</text>
</comment>
<dbReference type="Proteomes" id="UP000054047">
    <property type="component" value="Unassembled WGS sequence"/>
</dbReference>
<sequence>METLDWGAKTCKEKMFAAIKLPPGADERKGRSFVYFDSTQYGWKRSLQPVDSKKSAIGATISQIYEVDKV</sequence>
<proteinExistence type="inferred from homology"/>
<evidence type="ECO:0000256" key="2">
    <source>
        <dbReference type="ARBA" id="ARBA00022801"/>
    </source>
</evidence>
<dbReference type="EMBL" id="KN730097">
    <property type="protein sequence ID" value="KIH61477.1"/>
    <property type="molecule type" value="Genomic_DNA"/>
</dbReference>
<name>A0A0C2DG99_9BILA</name>
<dbReference type="InterPro" id="IPR004947">
    <property type="entry name" value="DNase_II"/>
</dbReference>
<evidence type="ECO:0000313" key="3">
    <source>
        <dbReference type="EMBL" id="KIH61477.1"/>
    </source>
</evidence>
<reference evidence="3 4" key="1">
    <citation type="submission" date="2013-12" db="EMBL/GenBank/DDBJ databases">
        <title>Draft genome of the parsitic nematode Ancylostoma duodenale.</title>
        <authorList>
            <person name="Mitreva M."/>
        </authorList>
    </citation>
    <scope>NUCLEOTIDE SEQUENCE [LARGE SCALE GENOMIC DNA]</scope>
    <source>
        <strain evidence="3 4">Zhejiang</strain>
    </source>
</reference>
<gene>
    <name evidence="3" type="ORF">ANCDUO_08253</name>
</gene>